<sequence>MTSLNKSRPEYVPIQADPQGTQHWFLTSGATEADCDRVLKVLGTLGSVPVEVWSVDEDLAHAGAGGVCVLPHAVARHFDGEGEMLGALGEALRGARVGIRVYALGTEPFIWSVRQVAERGGVAAEAVKVEHSGSLQRRVYCIHCRSMSEGVTTNVTPCTGCGRKLFVRDHFSRRLAAFMGVQADAEVPGELPVAEQAWG</sequence>
<keyword evidence="10" id="KW-1185">Reference proteome</keyword>
<feature type="domain" description="Dimethylamine monooxygenase subunit DmmA-like N-terminal" evidence="8">
    <location>
        <begin position="6"/>
        <end position="126"/>
    </location>
</feature>
<dbReference type="Proteomes" id="UP000295727">
    <property type="component" value="Chromosome 2"/>
</dbReference>
<keyword evidence="5" id="KW-0408">Iron</keyword>
<dbReference type="OrthoDB" id="6955242at2"/>
<keyword evidence="1" id="KW-0285">Flavoprotein</keyword>
<keyword evidence="6" id="KW-0411">Iron-sulfur</keyword>
<dbReference type="KEGG" id="ppai:E1956_20355"/>
<dbReference type="GO" id="GO:0051537">
    <property type="term" value="F:2 iron, 2 sulfur cluster binding"/>
    <property type="evidence" value="ECO:0007669"/>
    <property type="project" value="UniProtKB-KW"/>
</dbReference>
<dbReference type="NCBIfam" id="NF041259">
    <property type="entry name" value="mono_DmmA_fam"/>
    <property type="match status" value="1"/>
</dbReference>
<organism evidence="9 10">
    <name type="scientific">Paraburkholderia pallida</name>
    <dbReference type="NCBI Taxonomy" id="2547399"/>
    <lineage>
        <taxon>Bacteria</taxon>
        <taxon>Pseudomonadati</taxon>
        <taxon>Pseudomonadota</taxon>
        <taxon>Betaproteobacteria</taxon>
        <taxon>Burkholderiales</taxon>
        <taxon>Burkholderiaceae</taxon>
        <taxon>Paraburkholderia</taxon>
    </lineage>
</organism>
<evidence type="ECO:0000256" key="4">
    <source>
        <dbReference type="ARBA" id="ARBA00023002"/>
    </source>
</evidence>
<name>A0A4P7D1T6_9BURK</name>
<accession>A0A4P7D1T6</accession>
<dbReference type="InterPro" id="IPR048037">
    <property type="entry name" value="DmmA-like_C"/>
</dbReference>
<proteinExistence type="predicted"/>
<dbReference type="GO" id="GO:0016491">
    <property type="term" value="F:oxidoreductase activity"/>
    <property type="evidence" value="ECO:0007669"/>
    <property type="project" value="UniProtKB-KW"/>
</dbReference>
<feature type="domain" description="Dimethylamine monooxygenase subunit DmmA-like C-terminal" evidence="7">
    <location>
        <begin position="138"/>
        <end position="181"/>
    </location>
</feature>
<keyword evidence="4" id="KW-0560">Oxidoreductase</keyword>
<evidence type="ECO:0000259" key="8">
    <source>
        <dbReference type="Pfam" id="PF22290"/>
    </source>
</evidence>
<dbReference type="EMBL" id="CP038149">
    <property type="protein sequence ID" value="QBR00730.1"/>
    <property type="molecule type" value="Genomic_DNA"/>
</dbReference>
<dbReference type="Pfam" id="PF22289">
    <property type="entry name" value="DmmA-like_C"/>
    <property type="match status" value="1"/>
</dbReference>
<keyword evidence="2" id="KW-0001">2Fe-2S</keyword>
<protein>
    <submittedName>
        <fullName evidence="9">Uncharacterized protein</fullName>
    </submittedName>
</protein>
<evidence type="ECO:0000256" key="2">
    <source>
        <dbReference type="ARBA" id="ARBA00022714"/>
    </source>
</evidence>
<dbReference type="AlphaFoldDB" id="A0A4P7D1T6"/>
<evidence type="ECO:0000313" key="10">
    <source>
        <dbReference type="Proteomes" id="UP000295727"/>
    </source>
</evidence>
<evidence type="ECO:0000256" key="6">
    <source>
        <dbReference type="ARBA" id="ARBA00023014"/>
    </source>
</evidence>
<evidence type="ECO:0000256" key="5">
    <source>
        <dbReference type="ARBA" id="ARBA00023004"/>
    </source>
</evidence>
<evidence type="ECO:0000259" key="7">
    <source>
        <dbReference type="Pfam" id="PF22289"/>
    </source>
</evidence>
<reference evidence="9 10" key="1">
    <citation type="submission" date="2019-03" db="EMBL/GenBank/DDBJ databases">
        <title>Paraburkholderia sp. 7MH5, isolated from subtropical forest soil.</title>
        <authorList>
            <person name="Gao Z.-H."/>
            <person name="Qiu L.-H."/>
        </authorList>
    </citation>
    <scope>NUCLEOTIDE SEQUENCE [LARGE SCALE GENOMIC DNA]</scope>
    <source>
        <strain evidence="9 10">7MH5</strain>
    </source>
</reference>
<dbReference type="GO" id="GO:0046872">
    <property type="term" value="F:metal ion binding"/>
    <property type="evidence" value="ECO:0007669"/>
    <property type="project" value="UniProtKB-KW"/>
</dbReference>
<keyword evidence="3" id="KW-0479">Metal-binding</keyword>
<gene>
    <name evidence="9" type="ORF">E1956_20355</name>
</gene>
<dbReference type="Pfam" id="PF22290">
    <property type="entry name" value="DmmA-like_N"/>
    <property type="match status" value="1"/>
</dbReference>
<evidence type="ECO:0000256" key="1">
    <source>
        <dbReference type="ARBA" id="ARBA00022630"/>
    </source>
</evidence>
<dbReference type="InterPro" id="IPR054582">
    <property type="entry name" value="DmmA-like_N"/>
</dbReference>
<evidence type="ECO:0000256" key="3">
    <source>
        <dbReference type="ARBA" id="ARBA00022723"/>
    </source>
</evidence>
<evidence type="ECO:0000313" key="9">
    <source>
        <dbReference type="EMBL" id="QBR00730.1"/>
    </source>
</evidence>